<proteinExistence type="predicted"/>
<name>A0A430RWG6_THESC</name>
<reference evidence="1 2" key="1">
    <citation type="journal article" date="2019" name="Extremophiles">
        <title>Biogeography of thermophiles and predominance of Thermus scotoductus in domestic water heaters.</title>
        <authorList>
            <person name="Wilpiszeski R.L."/>
            <person name="Zhang Z."/>
            <person name="House C.H."/>
        </authorList>
    </citation>
    <scope>NUCLEOTIDE SEQUENCE [LARGE SCALE GENOMIC DNA]</scope>
    <source>
        <strain evidence="1 2">27_S27</strain>
    </source>
</reference>
<evidence type="ECO:0000313" key="1">
    <source>
        <dbReference type="EMBL" id="RTH24713.1"/>
    </source>
</evidence>
<dbReference type="Proteomes" id="UP000286712">
    <property type="component" value="Unassembled WGS sequence"/>
</dbReference>
<protein>
    <submittedName>
        <fullName evidence="1">Uncharacterized protein</fullName>
    </submittedName>
</protein>
<evidence type="ECO:0000313" key="2">
    <source>
        <dbReference type="Proteomes" id="UP000286712"/>
    </source>
</evidence>
<organism evidence="1 2">
    <name type="scientific">Thermus scotoductus</name>
    <dbReference type="NCBI Taxonomy" id="37636"/>
    <lineage>
        <taxon>Bacteria</taxon>
        <taxon>Thermotogati</taxon>
        <taxon>Deinococcota</taxon>
        <taxon>Deinococci</taxon>
        <taxon>Thermales</taxon>
        <taxon>Thermaceae</taxon>
        <taxon>Thermus</taxon>
    </lineage>
</organism>
<accession>A0A430RWG6</accession>
<gene>
    <name evidence="1" type="ORF">CSW40_08045</name>
</gene>
<dbReference type="EMBL" id="PELW01000222">
    <property type="protein sequence ID" value="RTH24713.1"/>
    <property type="molecule type" value="Genomic_DNA"/>
</dbReference>
<dbReference type="RefSeq" id="WP_172960076.1">
    <property type="nucleotide sequence ID" value="NZ_PELW01000222.1"/>
</dbReference>
<sequence>MRIERIGEGSVWDVTLSGNSLRVGGLVLDLEALPPGTHFIYEDASGEATLEATDWLGAEVYIPPREQVLVEEPVGVLEGEEPTVMAVLRPGPLKLNLVSVRLFALRGGAG</sequence>
<dbReference type="AlphaFoldDB" id="A0A430RWG6"/>
<comment type="caution">
    <text evidence="1">The sequence shown here is derived from an EMBL/GenBank/DDBJ whole genome shotgun (WGS) entry which is preliminary data.</text>
</comment>